<accession>A0ABP1S1X3</accession>
<protein>
    <submittedName>
        <fullName evidence="1">Uncharacterized protein</fullName>
    </submittedName>
</protein>
<sequence length="589" mass="67253">MESIPMLPIVIKEFNEATKMPYSNTIKFCRTHDENDLCYKRCMLERTGMLYLKNEDNGGMFYTVKPYSVAKEVTNLLRFPIGVDENQIQSGWMRLEELVGSCQELGVLVPKEVEKLKCQDIPPEYQERMWGFVNCVENALDGSVCYKFCVLERNEMMFANVSESGGRNYGVNPVLLAATFKAILGITEYGPYYKESRLEEERLTQLLTKCQDLNIHVPKGDDSECKDLAPKHQEGIGKIIKCIDDTVEDETSVCYKLCRLESLGIIRNGFFELDGRNYTTYPAETTRIVKKLVSVDNNAPYGEIQAEEERLKTLVAKCEKLSFHVPEVDSIKCKDLSLESKEGIRKLINCLEDTLEHLSLLMAEESKPIGSRIYPDVTKCYKEFEDDGDGQQSRVAERMNAGVRRYQCRWNEEKEPSVCDKLCMMKRFKMIRALETLGGGLSFIIGYPLDMAIIARVLRYIDPDLKIPESKIDPEYKRIEKLLMECNGLFAKTVFANFALEDYNVPNARVSSYCEDFSSEHQEGIGKIISCIEDAFLYLRCFLASDPLDGIYPNVTKCFVGLPRDEEANTLERNQILKDECKNGNLASI</sequence>
<gene>
    <name evidence="1" type="ORF">ODALV1_LOCUS28817</name>
</gene>
<reference evidence="1 2" key="1">
    <citation type="submission" date="2024-08" db="EMBL/GenBank/DDBJ databases">
        <authorList>
            <person name="Cucini C."/>
            <person name="Frati F."/>
        </authorList>
    </citation>
    <scope>NUCLEOTIDE SEQUENCE [LARGE SCALE GENOMIC DNA]</scope>
</reference>
<keyword evidence="2" id="KW-1185">Reference proteome</keyword>
<proteinExistence type="predicted"/>
<comment type="caution">
    <text evidence="1">The sequence shown here is derived from an EMBL/GenBank/DDBJ whole genome shotgun (WGS) entry which is preliminary data.</text>
</comment>
<dbReference type="Proteomes" id="UP001642540">
    <property type="component" value="Unassembled WGS sequence"/>
</dbReference>
<dbReference type="EMBL" id="CAXLJM020000147">
    <property type="protein sequence ID" value="CAL8141649.1"/>
    <property type="molecule type" value="Genomic_DNA"/>
</dbReference>
<evidence type="ECO:0000313" key="2">
    <source>
        <dbReference type="Proteomes" id="UP001642540"/>
    </source>
</evidence>
<evidence type="ECO:0000313" key="1">
    <source>
        <dbReference type="EMBL" id="CAL8141649.1"/>
    </source>
</evidence>
<organism evidence="1 2">
    <name type="scientific">Orchesella dallaii</name>
    <dbReference type="NCBI Taxonomy" id="48710"/>
    <lineage>
        <taxon>Eukaryota</taxon>
        <taxon>Metazoa</taxon>
        <taxon>Ecdysozoa</taxon>
        <taxon>Arthropoda</taxon>
        <taxon>Hexapoda</taxon>
        <taxon>Collembola</taxon>
        <taxon>Entomobryomorpha</taxon>
        <taxon>Entomobryoidea</taxon>
        <taxon>Orchesellidae</taxon>
        <taxon>Orchesellinae</taxon>
        <taxon>Orchesella</taxon>
    </lineage>
</organism>
<name>A0ABP1S1X3_9HEXA</name>